<dbReference type="OrthoDB" id="7990365at2759"/>
<dbReference type="Proteomes" id="UP000095300">
    <property type="component" value="Unassembled WGS sequence"/>
</dbReference>
<evidence type="ECO:0000313" key="2">
    <source>
        <dbReference type="EnsemblMetazoa" id="SCAU005121-PC"/>
    </source>
</evidence>
<evidence type="ECO:0000256" key="1">
    <source>
        <dbReference type="SAM" id="MobiDB-lite"/>
    </source>
</evidence>
<keyword evidence="3" id="KW-1185">Reference proteome</keyword>
<protein>
    <submittedName>
        <fullName evidence="2">Uncharacterized protein</fullName>
    </submittedName>
</protein>
<evidence type="ECO:0000313" key="3">
    <source>
        <dbReference type="Proteomes" id="UP000095300"/>
    </source>
</evidence>
<dbReference type="EnsemblMetazoa" id="SCAU005121-RC">
    <property type="protein sequence ID" value="SCAU005121-PC"/>
    <property type="gene ID" value="SCAU005121"/>
</dbReference>
<dbReference type="KEGG" id="scac:106090471"/>
<feature type="region of interest" description="Disordered" evidence="1">
    <location>
        <begin position="126"/>
        <end position="166"/>
    </location>
</feature>
<accession>A0A1I8P5W8</accession>
<sequence length="1288" mass="151248">MSLKRLNAMHLKDTKNYNLYCINFHGNGLKSVKYAFKNQVKSGLRRSVFILDLDDLKQHLNNQPRSSKRKSHIKDDSGNQLMMAVMKAIHNFMNDFDVVNKKINEELMFDIYQYWLRDLEEKQATPFTGNSKSLRDKNYLNPTESKSVKSKKAPKKSREKDAEESDCITMIVKEHNSVGQTEKLSKRKYIEDDPPGDNLFIVIIGQITEDFYLDLLREQQPIQGIIHFLPAESNYDILLNNYKQRDVVIETLRAVNASIYESRQIDAMKSVGIFTHYLNVISKCLAAKHQREIYDQLTWSVYDIEVLHQQYQTYYLRPFQEINVTMSEQVDLTELCHLLESSVMQQRYSTASSSDWATIAAYMDNLFKICVQPHKEKVGDFNEQPLLKITQANNSFEGFFTSPLESVMTVKNFNRLFIEETNELLNNLLVNTNLPQKENIYDSYMDYNLWKNYFTETYRDELEDHTSSSLFFGHLPRYVKLYLSQDGCKQRINKLLQSYDDYQVYCTEKNNKIYVFRRTLYKVYEDERLIVIPSRLCFRDFVLFQREEFLENLVTPVMHNISKEERKRTSLSKRDVESEIKTLQMEEQIFVRPKSLKALKIFEEKSCELSQTQETHDRDIRSSRQSSRQYNKKLSASRNSRQPQDWVGIPPDHHLLKGYNLPDTRQEIKLKTSKYFFENGFLKLYEEKWCFQDMNKNLTFAFDECSLFFNDSASSKKGISKNILVETKNKINIRILNELQESSKIVMNYPNGLTVYYQDMKCEQIWQEGQCFKEEKRRIFTHNGAVIVFFGNDLILIMRYNGEVYKLYQYEFVSEEEDLDSLNKISDSQSFECNETHKLCKKHKPKTAFNQHTKRISSKLSTDIHMSACYSFSSMEANLLAVIGNELKFLRNLMKWYKLSYIHLVLTTTQGRQFHLTKDGNIFEDTPLQLEEWHDYYANKSYAQRSDGVKMIWTNDVLTCYHNDGTVLITRTEEKLEVVNWNEFDMQISQSSSHVCSEEDSDLVIKKETFLTIHEPNTKMANPFAHAYWESPEELKYDDTFVCYASSNWLMQHHDYAGVIIRCRKPFSSCCSSIFMDIMGLDDIYIYTMAALQHKLVSSDETRQTCDISSPDNDIEEVGSVNVCVGSNLHMAFDGEDCEISFLKDGGTNSYSDTLCSDRLTLKLCFKDSVTDVFKYCIDEIEKFQYNNRSKSTELYFVQQTNREDNKVKGFEFLSHLPKLGPYSHQASNYILEVNPLKSINESMKIHYEFFDNDMRKFPRFPERRSKSPLLTNDFPKICNTTRILAIS</sequence>
<feature type="compositionally biased region" description="Polar residues" evidence="1">
    <location>
        <begin position="632"/>
        <end position="643"/>
    </location>
</feature>
<gene>
    <name evidence="2" type="primary">106090471</name>
</gene>
<dbReference type="VEuPathDB" id="VectorBase:SCAU005121"/>
<name>A0A1I8P5W8_STOCA</name>
<feature type="region of interest" description="Disordered" evidence="1">
    <location>
        <begin position="612"/>
        <end position="647"/>
    </location>
</feature>
<organism evidence="2 3">
    <name type="scientific">Stomoxys calcitrans</name>
    <name type="common">Stable fly</name>
    <name type="synonym">Conops calcitrans</name>
    <dbReference type="NCBI Taxonomy" id="35570"/>
    <lineage>
        <taxon>Eukaryota</taxon>
        <taxon>Metazoa</taxon>
        <taxon>Ecdysozoa</taxon>
        <taxon>Arthropoda</taxon>
        <taxon>Hexapoda</taxon>
        <taxon>Insecta</taxon>
        <taxon>Pterygota</taxon>
        <taxon>Neoptera</taxon>
        <taxon>Endopterygota</taxon>
        <taxon>Diptera</taxon>
        <taxon>Brachycera</taxon>
        <taxon>Muscomorpha</taxon>
        <taxon>Muscoidea</taxon>
        <taxon>Muscidae</taxon>
        <taxon>Stomoxys</taxon>
    </lineage>
</organism>
<proteinExistence type="predicted"/>
<reference evidence="2" key="1">
    <citation type="submission" date="2020-05" db="UniProtKB">
        <authorList>
            <consortium name="EnsemblMetazoa"/>
        </authorList>
    </citation>
    <scope>IDENTIFICATION</scope>
    <source>
        <strain evidence="2">USDA</strain>
    </source>
</reference>